<dbReference type="InterPro" id="IPR011701">
    <property type="entry name" value="MFS"/>
</dbReference>
<dbReference type="InterPro" id="IPR036259">
    <property type="entry name" value="MFS_trans_sf"/>
</dbReference>
<keyword evidence="1" id="KW-0812">Transmembrane</keyword>
<name>A0A0H3YK70_SCHMD</name>
<feature type="transmembrane region" description="Helical" evidence="1">
    <location>
        <begin position="66"/>
        <end position="84"/>
    </location>
</feature>
<dbReference type="AlphaFoldDB" id="A0A0H3YK70"/>
<reference evidence="2" key="1">
    <citation type="journal article" date="2015" name="Elife">
        <title>Stem cells and fluid flow drive cyst formation in an invertebrate excretory organ.</title>
        <authorList>
            <person name="Thi-Kim Vu H."/>
            <person name="Rink J.C."/>
            <person name="McKinney S.A."/>
            <person name="McClain M."/>
            <person name="Lakshmanaperumal N."/>
            <person name="Alexander R."/>
            <person name="Sanchez Alvarado A."/>
        </authorList>
    </citation>
    <scope>NUCLEOTIDE SEQUENCE</scope>
</reference>
<organism evidence="2">
    <name type="scientific">Schmidtea mediterranea</name>
    <name type="common">Freshwater planarian flatworm</name>
    <dbReference type="NCBI Taxonomy" id="79327"/>
    <lineage>
        <taxon>Eukaryota</taxon>
        <taxon>Metazoa</taxon>
        <taxon>Spiralia</taxon>
        <taxon>Lophotrochozoa</taxon>
        <taxon>Platyhelminthes</taxon>
        <taxon>Rhabditophora</taxon>
        <taxon>Seriata</taxon>
        <taxon>Tricladida</taxon>
        <taxon>Continenticola</taxon>
        <taxon>Geoplanoidea</taxon>
        <taxon>Dugesiidae</taxon>
        <taxon>Schmidtea</taxon>
    </lineage>
</organism>
<dbReference type="PANTHER" id="PTHR11360">
    <property type="entry name" value="MONOCARBOXYLATE TRANSPORTER"/>
    <property type="match status" value="1"/>
</dbReference>
<dbReference type="Gene3D" id="1.20.1250.20">
    <property type="entry name" value="MFS general substrate transporter like domains"/>
    <property type="match status" value="1"/>
</dbReference>
<evidence type="ECO:0000256" key="1">
    <source>
        <dbReference type="SAM" id="Phobius"/>
    </source>
</evidence>
<dbReference type="GO" id="GO:0008028">
    <property type="term" value="F:monocarboxylic acid transmembrane transporter activity"/>
    <property type="evidence" value="ECO:0007669"/>
    <property type="project" value="TreeGrafter"/>
</dbReference>
<gene>
    <name evidence="2" type="primary">slc16a-13</name>
</gene>
<feature type="transmembrane region" description="Helical" evidence="1">
    <location>
        <begin position="26"/>
        <end position="46"/>
    </location>
</feature>
<dbReference type="PANTHER" id="PTHR11360:SF284">
    <property type="entry name" value="EG:103B4.3 PROTEIN-RELATED"/>
    <property type="match status" value="1"/>
</dbReference>
<feature type="transmembrane region" description="Helical" evidence="1">
    <location>
        <begin position="253"/>
        <end position="272"/>
    </location>
</feature>
<dbReference type="EMBL" id="KT163558">
    <property type="protein sequence ID" value="AKN21508.1"/>
    <property type="molecule type" value="mRNA"/>
</dbReference>
<keyword evidence="1" id="KW-1133">Transmembrane helix</keyword>
<feature type="transmembrane region" description="Helical" evidence="1">
    <location>
        <begin position="96"/>
        <end position="113"/>
    </location>
</feature>
<proteinExistence type="evidence at transcript level"/>
<feature type="transmembrane region" description="Helical" evidence="1">
    <location>
        <begin position="152"/>
        <end position="173"/>
    </location>
</feature>
<feature type="transmembrane region" description="Helical" evidence="1">
    <location>
        <begin position="119"/>
        <end position="140"/>
    </location>
</feature>
<accession>A0A0H3YK70</accession>
<protein>
    <submittedName>
        <fullName evidence="2">Slc16a-13</fullName>
    </submittedName>
</protein>
<dbReference type="OMA" id="TANPRSE"/>
<keyword evidence="1" id="KW-0472">Membrane</keyword>
<feature type="transmembrane region" description="Helical" evidence="1">
    <location>
        <begin position="185"/>
        <end position="203"/>
    </location>
</feature>
<sequence length="344" mass="39688">MEDKSEKNPEKNEKTEKTDDKCMGGWIWLVAFSSLIYGLLIDVVIYSSGALMQEFIQHYNLSMGTVVWMGTLLIGTSLAVSPFAGILCRKLGYRECGILGAIISSFSFGLPYFYNELWFLIFCTSVICGIGFGLIYLPSIKIVNIWFGKKRSVYICIVVCRIGLGTFIMGPLIEYLVSTYDWMEAMLIIGLILLIMVPCCLTYKNVKLRTPKEIEIKMIDKRSDLNFSIAAKEKFEIIENLKREEETKKGKKSLFWIMNDYVFVLFFLYNILSNIGYNTSYLNERVRTIFNGMFNLASDNHRVSPISIIEIMNFTGEIRLEYAERLTRISRFPFPHIYNNTFSR</sequence>
<dbReference type="SUPFAM" id="SSF103473">
    <property type="entry name" value="MFS general substrate transporter"/>
    <property type="match status" value="1"/>
</dbReference>
<evidence type="ECO:0000313" key="2">
    <source>
        <dbReference type="EMBL" id="AKN21508.1"/>
    </source>
</evidence>
<dbReference type="InterPro" id="IPR050327">
    <property type="entry name" value="Proton-linked_MCT"/>
</dbReference>
<dbReference type="Pfam" id="PF07690">
    <property type="entry name" value="MFS_1"/>
    <property type="match status" value="1"/>
</dbReference>